<feature type="region of interest" description="Disordered" evidence="1">
    <location>
        <begin position="433"/>
        <end position="452"/>
    </location>
</feature>
<proteinExistence type="predicted"/>
<dbReference type="Ensembl" id="ENSSLUT00000025028.1">
    <property type="protein sequence ID" value="ENSSLUP00000024243.1"/>
    <property type="gene ID" value="ENSSLUG00000011074.1"/>
</dbReference>
<organism evidence="4 5">
    <name type="scientific">Sander lucioperca</name>
    <name type="common">Pike-perch</name>
    <name type="synonym">Perca lucioperca</name>
    <dbReference type="NCBI Taxonomy" id="283035"/>
    <lineage>
        <taxon>Eukaryota</taxon>
        <taxon>Metazoa</taxon>
        <taxon>Chordata</taxon>
        <taxon>Craniata</taxon>
        <taxon>Vertebrata</taxon>
        <taxon>Euteleostomi</taxon>
        <taxon>Actinopterygii</taxon>
        <taxon>Neopterygii</taxon>
        <taxon>Teleostei</taxon>
        <taxon>Neoteleostei</taxon>
        <taxon>Acanthomorphata</taxon>
        <taxon>Eupercaria</taxon>
        <taxon>Perciformes</taxon>
        <taxon>Percoidei</taxon>
        <taxon>Percidae</taxon>
        <taxon>Luciopercinae</taxon>
        <taxon>Sander</taxon>
    </lineage>
</organism>
<dbReference type="PANTHER" id="PTHR45749">
    <property type="match status" value="1"/>
</dbReference>
<accession>A0A8C9YGK0</accession>
<dbReference type="Pfam" id="PF14291">
    <property type="entry name" value="DUF4371"/>
    <property type="match status" value="1"/>
</dbReference>
<reference evidence="4" key="1">
    <citation type="submission" date="2025-08" db="UniProtKB">
        <authorList>
            <consortium name="Ensembl"/>
        </authorList>
    </citation>
    <scope>IDENTIFICATION</scope>
</reference>
<dbReference type="GeneTree" id="ENSGT00940000154356"/>
<evidence type="ECO:0000259" key="2">
    <source>
        <dbReference type="Pfam" id="PF05699"/>
    </source>
</evidence>
<evidence type="ECO:0000313" key="4">
    <source>
        <dbReference type="Ensembl" id="ENSSLUP00000024243.1"/>
    </source>
</evidence>
<dbReference type="InterPro" id="IPR025398">
    <property type="entry name" value="DUF4371"/>
</dbReference>
<reference evidence="4" key="2">
    <citation type="submission" date="2025-09" db="UniProtKB">
        <authorList>
            <consortium name="Ensembl"/>
        </authorList>
    </citation>
    <scope>IDENTIFICATION</scope>
</reference>
<dbReference type="AlphaFoldDB" id="A0A8C9YGK0"/>
<dbReference type="Proteomes" id="UP000694568">
    <property type="component" value="Unplaced"/>
</dbReference>
<dbReference type="PANTHER" id="PTHR45749:SF23">
    <property type="entry name" value="ZINC FINGER MYM-TYPE PROTEIN 1-LIKE"/>
    <property type="match status" value="1"/>
</dbReference>
<sequence>MFSPSNGNIYCFACKLFSKKHNQFVEGFSDWKHSERIGDHEKSDVHRSCMLALHQRCKGTATIDSSLLKQMEGARQYWREVLKRVVAVIKFFGERGLAFRGDNELLGSPLNGNYLGILELIAQFDPFLKKLQTVADEIREAKYFSVVVDSTPDLSHVDQLTFIFRFVDKKGKVVERFLAFEPIESHTGENLAECVVAMVESLGLELSNCRGQSYDNASNMSGKYNGLQAHLKKRNPLIHYVPCTAHSLNLVGVNTIEASSPEVGNYFTMLQSLYTFCSSSTNRWGKVFRNTDGIGLTLKSLSGTRWSCRADATKALSKNYAKIKEALANIASSDEEKRDTRHEAGVLCAKLKYLETVFMAFFWDTILDRFQATSIMLQKSDINILTAVNLLESLRAFVSTQRDQFEMYEKAALNVTGVLHTYKCDLQRSRKRKTFGDEGSEPKEDPSNLHGGRKKFQTGTFYVVIDKLVSCLDHRLSAYKELTDIFGVLFMPETTSNSEVTKHANALLCAYPSDLNSSFANELIQFRSFMCEQDKSPSKMLNTVLELGLQSVFPNVYVALRMFLTLPVTNCEGERSFSHMARIKNELRTRMSQQRLNSLAIESDLVRDLDFTEVVEEFSRRKARKKTVA</sequence>
<feature type="domain" description="HAT C-terminal dimerisation" evidence="2">
    <location>
        <begin position="550"/>
        <end position="600"/>
    </location>
</feature>
<evidence type="ECO:0008006" key="6">
    <source>
        <dbReference type="Google" id="ProtNLM"/>
    </source>
</evidence>
<dbReference type="SUPFAM" id="SSF53098">
    <property type="entry name" value="Ribonuclease H-like"/>
    <property type="match status" value="1"/>
</dbReference>
<evidence type="ECO:0000256" key="1">
    <source>
        <dbReference type="SAM" id="MobiDB-lite"/>
    </source>
</evidence>
<keyword evidence="5" id="KW-1185">Reference proteome</keyword>
<dbReference type="GO" id="GO:0046983">
    <property type="term" value="F:protein dimerization activity"/>
    <property type="evidence" value="ECO:0007669"/>
    <property type="project" value="InterPro"/>
</dbReference>
<dbReference type="Pfam" id="PF05699">
    <property type="entry name" value="Dimer_Tnp_hAT"/>
    <property type="match status" value="1"/>
</dbReference>
<feature type="compositionally biased region" description="Basic and acidic residues" evidence="1">
    <location>
        <begin position="433"/>
        <end position="447"/>
    </location>
</feature>
<protein>
    <recommendedName>
        <fullName evidence="6">TTF-type domain-containing protein</fullName>
    </recommendedName>
</protein>
<dbReference type="InterPro" id="IPR012337">
    <property type="entry name" value="RNaseH-like_sf"/>
</dbReference>
<feature type="domain" description="DUF4371" evidence="3">
    <location>
        <begin position="139"/>
        <end position="226"/>
    </location>
</feature>
<evidence type="ECO:0000259" key="3">
    <source>
        <dbReference type="Pfam" id="PF14291"/>
    </source>
</evidence>
<evidence type="ECO:0000313" key="5">
    <source>
        <dbReference type="Proteomes" id="UP000694568"/>
    </source>
</evidence>
<name>A0A8C9YGK0_SANLU</name>
<dbReference type="InterPro" id="IPR008906">
    <property type="entry name" value="HATC_C_dom"/>
</dbReference>